<evidence type="ECO:0000256" key="4">
    <source>
        <dbReference type="ARBA" id="ARBA00016902"/>
    </source>
</evidence>
<comment type="similarity">
    <text evidence="2 11">Belongs to the FKBP-type PPIase family. Tig subfamily.</text>
</comment>
<keyword evidence="15" id="KW-1185">Reference proteome</keyword>
<dbReference type="OrthoDB" id="9767721at2"/>
<dbReference type="Gene3D" id="3.30.70.1050">
    <property type="entry name" value="Trigger factor ribosome-binding domain"/>
    <property type="match status" value="1"/>
</dbReference>
<comment type="subcellular location">
    <subcellularLocation>
        <location evidence="11">Cytoplasm</location>
    </subcellularLocation>
    <text evidence="11">About half TF is bound to the ribosome near the polypeptide exit tunnel while the other half is free in the cytoplasm.</text>
</comment>
<dbReference type="InterPro" id="IPR008880">
    <property type="entry name" value="Trigger_fac_C"/>
</dbReference>
<dbReference type="InterPro" id="IPR046357">
    <property type="entry name" value="PPIase_dom_sf"/>
</dbReference>
<dbReference type="GO" id="GO:0005737">
    <property type="term" value="C:cytoplasm"/>
    <property type="evidence" value="ECO:0007669"/>
    <property type="project" value="UniProtKB-SubCell"/>
</dbReference>
<dbReference type="InterPro" id="IPR037041">
    <property type="entry name" value="Trigger_fac_C_sf"/>
</dbReference>
<dbReference type="SUPFAM" id="SSF102735">
    <property type="entry name" value="Trigger factor ribosome-binding domain"/>
    <property type="match status" value="1"/>
</dbReference>
<dbReference type="InterPro" id="IPR005215">
    <property type="entry name" value="Trig_fac"/>
</dbReference>
<dbReference type="SUPFAM" id="SSF54534">
    <property type="entry name" value="FKBP-like"/>
    <property type="match status" value="1"/>
</dbReference>
<dbReference type="GO" id="GO:0051083">
    <property type="term" value="P:'de novo' cotranslational protein folding"/>
    <property type="evidence" value="ECO:0007669"/>
    <property type="project" value="TreeGrafter"/>
</dbReference>
<evidence type="ECO:0000256" key="11">
    <source>
        <dbReference type="HAMAP-Rule" id="MF_00303"/>
    </source>
</evidence>
<reference evidence="14 15" key="1">
    <citation type="submission" date="2018-11" db="EMBL/GenBank/DDBJ databases">
        <title>Sequencing the genomes of 1000 actinobacteria strains.</title>
        <authorList>
            <person name="Klenk H.-P."/>
        </authorList>
    </citation>
    <scope>NUCLEOTIDE SEQUENCE [LARGE SCALE GENOMIC DNA]</scope>
    <source>
        <strain evidence="14 15">DSM 13521</strain>
    </source>
</reference>
<gene>
    <name evidence="11" type="primary">tig</name>
    <name evidence="14" type="ORF">EDD28_3440</name>
</gene>
<dbReference type="AlphaFoldDB" id="A0A3N2D2M3"/>
<dbReference type="GO" id="GO:0051301">
    <property type="term" value="P:cell division"/>
    <property type="evidence" value="ECO:0007669"/>
    <property type="project" value="UniProtKB-KW"/>
</dbReference>
<keyword evidence="5 11" id="KW-0132">Cell division</keyword>
<evidence type="ECO:0000256" key="9">
    <source>
        <dbReference type="ARBA" id="ARBA00023306"/>
    </source>
</evidence>
<evidence type="ECO:0000256" key="1">
    <source>
        <dbReference type="ARBA" id="ARBA00000971"/>
    </source>
</evidence>
<dbReference type="NCBIfam" id="TIGR00115">
    <property type="entry name" value="tig"/>
    <property type="match status" value="1"/>
</dbReference>
<dbReference type="SUPFAM" id="SSF109998">
    <property type="entry name" value="Triger factor/SurA peptide-binding domain-like"/>
    <property type="match status" value="1"/>
</dbReference>
<dbReference type="EMBL" id="RKHQ01000002">
    <property type="protein sequence ID" value="ROR94011.1"/>
    <property type="molecule type" value="Genomic_DNA"/>
</dbReference>
<keyword evidence="8 11" id="KW-0413">Isomerase</keyword>
<name>A0A3N2D2M3_9MICO</name>
<feature type="domain" description="Trigger factor C-terminal" evidence="13">
    <location>
        <begin position="258"/>
        <end position="400"/>
    </location>
</feature>
<keyword evidence="9 11" id="KW-0131">Cell cycle</keyword>
<evidence type="ECO:0000256" key="6">
    <source>
        <dbReference type="ARBA" id="ARBA00023110"/>
    </source>
</evidence>
<evidence type="ECO:0000313" key="14">
    <source>
        <dbReference type="EMBL" id="ROR94011.1"/>
    </source>
</evidence>
<evidence type="ECO:0000256" key="2">
    <source>
        <dbReference type="ARBA" id="ARBA00005464"/>
    </source>
</evidence>
<comment type="function">
    <text evidence="11">Involved in protein export. Acts as a chaperone by maintaining the newly synthesized protein in an open conformation. Functions as a peptidyl-prolyl cis-trans isomerase.</text>
</comment>
<dbReference type="PANTHER" id="PTHR30560:SF3">
    <property type="entry name" value="TRIGGER FACTOR-LIKE PROTEIN TIG, CHLOROPLASTIC"/>
    <property type="match status" value="1"/>
</dbReference>
<dbReference type="Pfam" id="PF05698">
    <property type="entry name" value="Trigger_C"/>
    <property type="match status" value="1"/>
</dbReference>
<protein>
    <recommendedName>
        <fullName evidence="4 11">Trigger factor</fullName>
        <shortName evidence="11">TF</shortName>
        <ecNumber evidence="3 11">5.2.1.8</ecNumber>
    </recommendedName>
    <alternativeName>
        <fullName evidence="10 11">PPIase</fullName>
    </alternativeName>
</protein>
<dbReference type="HAMAP" id="MF_00303">
    <property type="entry name" value="Trigger_factor_Tig"/>
    <property type="match status" value="1"/>
</dbReference>
<evidence type="ECO:0000256" key="3">
    <source>
        <dbReference type="ARBA" id="ARBA00013194"/>
    </source>
</evidence>
<dbReference type="GO" id="GO:0043335">
    <property type="term" value="P:protein unfolding"/>
    <property type="evidence" value="ECO:0007669"/>
    <property type="project" value="TreeGrafter"/>
</dbReference>
<evidence type="ECO:0000313" key="15">
    <source>
        <dbReference type="Proteomes" id="UP000275356"/>
    </source>
</evidence>
<proteinExistence type="inferred from homology"/>
<accession>A0A3N2D2M3</accession>
<dbReference type="Gene3D" id="1.10.3120.10">
    <property type="entry name" value="Trigger factor, C-terminal domain"/>
    <property type="match status" value="1"/>
</dbReference>
<dbReference type="Proteomes" id="UP000275356">
    <property type="component" value="Unassembled WGS sequence"/>
</dbReference>
<feature type="domain" description="Trigger factor ribosome-binding bacterial" evidence="12">
    <location>
        <begin position="1"/>
        <end position="147"/>
    </location>
</feature>
<evidence type="ECO:0000256" key="7">
    <source>
        <dbReference type="ARBA" id="ARBA00023186"/>
    </source>
</evidence>
<evidence type="ECO:0000256" key="10">
    <source>
        <dbReference type="ARBA" id="ARBA00029986"/>
    </source>
</evidence>
<evidence type="ECO:0000256" key="5">
    <source>
        <dbReference type="ARBA" id="ARBA00022618"/>
    </source>
</evidence>
<comment type="domain">
    <text evidence="11">Consists of 3 domains; the N-terminus binds the ribosome, the middle domain has PPIase activity, while the C-terminus has intrinsic chaperone activity on its own.</text>
</comment>
<dbReference type="InterPro" id="IPR008881">
    <property type="entry name" value="Trigger_fac_ribosome-bd_bac"/>
</dbReference>
<dbReference type="InterPro" id="IPR027304">
    <property type="entry name" value="Trigger_fact/SurA_dom_sf"/>
</dbReference>
<sequence>MKSAVETLEPTRVRLTVEVPYSELLPNIEHAYQHIGKDVSIPGFRKGKVPARIIDQRIGFGAVLEHAINDALPQFYREALVANEIIPLGQPEVDVTEAPVERTGDLVFTAEVDVRPEITVPEIDGLRVEVAPVDVTDEELDARIEALRHRFGSLQGVEREAAQGDYVVLDLVAKIGEEEVDSVSGISYEIGSGTMLDGLDEAVVGLGEGGTATFATSLAGGERAGEEAEVTVTVTGVKELELPELDDEFAQLASEFDTLEELKDDLRTSAAGGKVEQQAVEAREQLMTKLVESADFPVPASVVEAEVVRHLEGEDRLEDTEHREEIVPEITDALRRQFLLDVLAEQLEVKVSQEELIDFLVRMAQQYRVDPNEFVMNADRTGQVPVFVAELARNKALALALRKVEVVDTTGASVDLTPFIGSDELDAVQAAAVAAAQEAADAEDAGGLATEVAVDAAAVPHEETVDEAGDVEASVAEQAEVVVEKPKKATKAKAAKAPAPTED</sequence>
<dbReference type="GO" id="GO:0043022">
    <property type="term" value="F:ribosome binding"/>
    <property type="evidence" value="ECO:0007669"/>
    <property type="project" value="TreeGrafter"/>
</dbReference>
<keyword evidence="11" id="KW-0963">Cytoplasm</keyword>
<dbReference type="EC" id="5.2.1.8" evidence="3 11"/>
<dbReference type="Pfam" id="PF05697">
    <property type="entry name" value="Trigger_N"/>
    <property type="match status" value="1"/>
</dbReference>
<keyword evidence="6 11" id="KW-0697">Rotamase</keyword>
<dbReference type="RefSeq" id="WP_123740876.1">
    <property type="nucleotide sequence ID" value="NZ_RKHQ01000002.1"/>
</dbReference>
<dbReference type="GO" id="GO:0003755">
    <property type="term" value="F:peptidyl-prolyl cis-trans isomerase activity"/>
    <property type="evidence" value="ECO:0007669"/>
    <property type="project" value="UniProtKB-UniRule"/>
</dbReference>
<comment type="catalytic activity">
    <reaction evidence="1 11">
        <text>[protein]-peptidylproline (omega=180) = [protein]-peptidylproline (omega=0)</text>
        <dbReference type="Rhea" id="RHEA:16237"/>
        <dbReference type="Rhea" id="RHEA-COMP:10747"/>
        <dbReference type="Rhea" id="RHEA-COMP:10748"/>
        <dbReference type="ChEBI" id="CHEBI:83833"/>
        <dbReference type="ChEBI" id="CHEBI:83834"/>
        <dbReference type="EC" id="5.2.1.8"/>
    </reaction>
</comment>
<dbReference type="GO" id="GO:0044183">
    <property type="term" value="F:protein folding chaperone"/>
    <property type="evidence" value="ECO:0007669"/>
    <property type="project" value="TreeGrafter"/>
</dbReference>
<evidence type="ECO:0000256" key="8">
    <source>
        <dbReference type="ARBA" id="ARBA00023235"/>
    </source>
</evidence>
<evidence type="ECO:0000259" key="12">
    <source>
        <dbReference type="Pfam" id="PF05697"/>
    </source>
</evidence>
<organism evidence="14 15">
    <name type="scientific">Salana multivorans</name>
    <dbReference type="NCBI Taxonomy" id="120377"/>
    <lineage>
        <taxon>Bacteria</taxon>
        <taxon>Bacillati</taxon>
        <taxon>Actinomycetota</taxon>
        <taxon>Actinomycetes</taxon>
        <taxon>Micrococcales</taxon>
        <taxon>Beutenbergiaceae</taxon>
        <taxon>Salana</taxon>
    </lineage>
</organism>
<keyword evidence="7 11" id="KW-0143">Chaperone</keyword>
<dbReference type="PANTHER" id="PTHR30560">
    <property type="entry name" value="TRIGGER FACTOR CHAPERONE AND PEPTIDYL-PROLYL CIS/TRANS ISOMERASE"/>
    <property type="match status" value="1"/>
</dbReference>
<dbReference type="Gene3D" id="3.10.50.40">
    <property type="match status" value="1"/>
</dbReference>
<dbReference type="GO" id="GO:0015031">
    <property type="term" value="P:protein transport"/>
    <property type="evidence" value="ECO:0007669"/>
    <property type="project" value="UniProtKB-UniRule"/>
</dbReference>
<comment type="caution">
    <text evidence="14">The sequence shown here is derived from an EMBL/GenBank/DDBJ whole genome shotgun (WGS) entry which is preliminary data.</text>
</comment>
<evidence type="ECO:0000259" key="13">
    <source>
        <dbReference type="Pfam" id="PF05698"/>
    </source>
</evidence>
<dbReference type="InterPro" id="IPR036611">
    <property type="entry name" value="Trigger_fac_ribosome-bd_sf"/>
</dbReference>